<sequence length="96" mass="9865">MSVRRTLGVVGAVLAGTVTASGSSVPPADPKTVRALLVEIGLLRRHAAEAAVPVALRRFQARVGVTVDGVAGPETCHALARYAREARELQALGLAA</sequence>
<name>A0A8J4E075_9ACTN</name>
<dbReference type="EMBL" id="BOPG01000024">
    <property type="protein sequence ID" value="GIJ56501.1"/>
    <property type="molecule type" value="Genomic_DNA"/>
</dbReference>
<accession>A0A8J4E075</accession>
<gene>
    <name evidence="1" type="ORF">Vau01_040170</name>
</gene>
<protein>
    <recommendedName>
        <fullName evidence="3">Peptidoglycan binding domain-containing protein</fullName>
    </recommendedName>
</protein>
<dbReference type="AlphaFoldDB" id="A0A8J4E075"/>
<evidence type="ECO:0000313" key="2">
    <source>
        <dbReference type="Proteomes" id="UP000612585"/>
    </source>
</evidence>
<dbReference type="RefSeq" id="WP_203994944.1">
    <property type="nucleotide sequence ID" value="NZ_BOPG01000024.1"/>
</dbReference>
<dbReference type="Proteomes" id="UP000612585">
    <property type="component" value="Unassembled WGS sequence"/>
</dbReference>
<comment type="caution">
    <text evidence="1">The sequence shown here is derived from an EMBL/GenBank/DDBJ whole genome shotgun (WGS) entry which is preliminary data.</text>
</comment>
<evidence type="ECO:0008006" key="3">
    <source>
        <dbReference type="Google" id="ProtNLM"/>
    </source>
</evidence>
<dbReference type="Gene3D" id="1.10.101.10">
    <property type="entry name" value="PGBD-like superfamily/PGBD"/>
    <property type="match status" value="1"/>
</dbReference>
<organism evidence="1 2">
    <name type="scientific">Virgisporangium aurantiacum</name>
    <dbReference type="NCBI Taxonomy" id="175570"/>
    <lineage>
        <taxon>Bacteria</taxon>
        <taxon>Bacillati</taxon>
        <taxon>Actinomycetota</taxon>
        <taxon>Actinomycetes</taxon>
        <taxon>Micromonosporales</taxon>
        <taxon>Micromonosporaceae</taxon>
        <taxon>Virgisporangium</taxon>
    </lineage>
</organism>
<proteinExistence type="predicted"/>
<dbReference type="InterPro" id="IPR036366">
    <property type="entry name" value="PGBDSf"/>
</dbReference>
<dbReference type="InterPro" id="IPR036365">
    <property type="entry name" value="PGBD-like_sf"/>
</dbReference>
<evidence type="ECO:0000313" key="1">
    <source>
        <dbReference type="EMBL" id="GIJ56501.1"/>
    </source>
</evidence>
<keyword evidence="2" id="KW-1185">Reference proteome</keyword>
<dbReference type="SUPFAM" id="SSF47090">
    <property type="entry name" value="PGBD-like"/>
    <property type="match status" value="1"/>
</dbReference>
<reference evidence="1" key="1">
    <citation type="submission" date="2021-01" db="EMBL/GenBank/DDBJ databases">
        <title>Whole genome shotgun sequence of Virgisporangium aurantiacum NBRC 16421.</title>
        <authorList>
            <person name="Komaki H."/>
            <person name="Tamura T."/>
        </authorList>
    </citation>
    <scope>NUCLEOTIDE SEQUENCE</scope>
    <source>
        <strain evidence="1">NBRC 16421</strain>
    </source>
</reference>